<protein>
    <recommendedName>
        <fullName evidence="12">Major facilitator superfamily (MFS) profile domain-containing protein</fullName>
    </recommendedName>
</protein>
<feature type="transmembrane region" description="Helical" evidence="9">
    <location>
        <begin position="156"/>
        <end position="173"/>
    </location>
</feature>
<feature type="region of interest" description="Disordered" evidence="8">
    <location>
        <begin position="450"/>
        <end position="495"/>
    </location>
</feature>
<evidence type="ECO:0000256" key="6">
    <source>
        <dbReference type="ARBA" id="ARBA00022989"/>
    </source>
</evidence>
<evidence type="ECO:0000256" key="7">
    <source>
        <dbReference type="ARBA" id="ARBA00023136"/>
    </source>
</evidence>
<evidence type="ECO:0000313" key="10">
    <source>
        <dbReference type="EMBL" id="CAK0804439.1"/>
    </source>
</evidence>
<evidence type="ECO:0000256" key="4">
    <source>
        <dbReference type="ARBA" id="ARBA00022692"/>
    </source>
</evidence>
<dbReference type="InterPro" id="IPR052599">
    <property type="entry name" value="SLC43A_AATransporter"/>
</dbReference>
<feature type="transmembrane region" description="Helical" evidence="9">
    <location>
        <begin position="278"/>
        <end position="300"/>
    </location>
</feature>
<feature type="transmembrane region" description="Helical" evidence="9">
    <location>
        <begin position="119"/>
        <end position="144"/>
    </location>
</feature>
<sequence>MSSKCQRLFLAVSSLTAVFLFSGIVFGWAAFNQMLLKKGYYAHKCGPEDPVHCDAQIGALNAAFTAASTAVSLVALPAGIFLDSCGPMLGALVAGVLNVIGLIGMALPNTIGSEEHDLFLYALVVQAIGGSLTLFCGYTVPFLCPSRATLLIETNSCLFDASTIIFPIFKILFDAGFSFEGIFEIYAGVAAVSFFLLVVAWSFSIKDLKEIKERAGDAPADGNTEALSARPFGAQLRTLEFVAIFVFTTIQIPRSNIYMGSVDLVNKHIVDQSGQVKYLDTVGTIIGLVIPFGFLSVPLIELCVHRGGIMFTVYLTTVIGWIYIGLQFVPELFTQLGTVVVFAAWRAFLFSIISAYNAEFFGPRSMGRVMGLSFLFSGLANFVQAPLISWTLDAQSGDFTWTLLIILLVSVPLPLLFVAVQVKQRRMGTFVARTSSVVRGESMHMTRVLTHGTAGGGPEPHLLNDAIERSRSTSSSSSSSSSSSVRSLTLAGRFS</sequence>
<gene>
    <name evidence="10" type="ORF">PCOR1329_LOCUS11242</name>
</gene>
<evidence type="ECO:0000256" key="9">
    <source>
        <dbReference type="SAM" id="Phobius"/>
    </source>
</evidence>
<proteinExistence type="inferred from homology"/>
<feature type="transmembrane region" description="Helical" evidence="9">
    <location>
        <begin position="369"/>
        <end position="387"/>
    </location>
</feature>
<comment type="subcellular location">
    <subcellularLocation>
        <location evidence="1">Membrane</location>
        <topology evidence="1">Multi-pass membrane protein</topology>
    </subcellularLocation>
</comment>
<dbReference type="Gene3D" id="1.20.1250.20">
    <property type="entry name" value="MFS general substrate transporter like domains"/>
    <property type="match status" value="1"/>
</dbReference>
<reference evidence="10" key="1">
    <citation type="submission" date="2023-10" db="EMBL/GenBank/DDBJ databases">
        <authorList>
            <person name="Chen Y."/>
            <person name="Shah S."/>
            <person name="Dougan E. K."/>
            <person name="Thang M."/>
            <person name="Chan C."/>
        </authorList>
    </citation>
    <scope>NUCLEOTIDE SEQUENCE [LARGE SCALE GENOMIC DNA]</scope>
</reference>
<evidence type="ECO:0000256" key="5">
    <source>
        <dbReference type="ARBA" id="ARBA00022970"/>
    </source>
</evidence>
<evidence type="ECO:0000256" key="1">
    <source>
        <dbReference type="ARBA" id="ARBA00004141"/>
    </source>
</evidence>
<feature type="transmembrane region" description="Helical" evidence="9">
    <location>
        <begin position="238"/>
        <end position="258"/>
    </location>
</feature>
<accession>A0ABN9QLV0</accession>
<dbReference type="PANTHER" id="PTHR20772:SF2">
    <property type="entry name" value="PROTEIN FMP42"/>
    <property type="match status" value="1"/>
</dbReference>
<dbReference type="Proteomes" id="UP001189429">
    <property type="component" value="Unassembled WGS sequence"/>
</dbReference>
<dbReference type="PANTHER" id="PTHR20772">
    <property type="entry name" value="PROTEIN FMP42"/>
    <property type="match status" value="1"/>
</dbReference>
<evidence type="ECO:0008006" key="12">
    <source>
        <dbReference type="Google" id="ProtNLM"/>
    </source>
</evidence>
<evidence type="ECO:0000256" key="3">
    <source>
        <dbReference type="ARBA" id="ARBA00022448"/>
    </source>
</evidence>
<feature type="transmembrane region" description="Helical" evidence="9">
    <location>
        <begin position="185"/>
        <end position="204"/>
    </location>
</feature>
<keyword evidence="7 9" id="KW-0472">Membrane</keyword>
<dbReference type="SUPFAM" id="SSF103473">
    <property type="entry name" value="MFS general substrate transporter"/>
    <property type="match status" value="1"/>
</dbReference>
<feature type="transmembrane region" description="Helical" evidence="9">
    <location>
        <begin position="57"/>
        <end position="82"/>
    </location>
</feature>
<dbReference type="EMBL" id="CAUYUJ010003233">
    <property type="protein sequence ID" value="CAK0804439.1"/>
    <property type="molecule type" value="Genomic_DNA"/>
</dbReference>
<feature type="transmembrane region" description="Helical" evidence="9">
    <location>
        <begin position="89"/>
        <end position="107"/>
    </location>
</feature>
<evidence type="ECO:0000313" key="11">
    <source>
        <dbReference type="Proteomes" id="UP001189429"/>
    </source>
</evidence>
<name>A0ABN9QLV0_9DINO</name>
<keyword evidence="3" id="KW-0813">Transport</keyword>
<comment type="similarity">
    <text evidence="2">Belongs to the SLC43A transporter (TC 2.A.1.44) family.</text>
</comment>
<organism evidence="10 11">
    <name type="scientific">Prorocentrum cordatum</name>
    <dbReference type="NCBI Taxonomy" id="2364126"/>
    <lineage>
        <taxon>Eukaryota</taxon>
        <taxon>Sar</taxon>
        <taxon>Alveolata</taxon>
        <taxon>Dinophyceae</taxon>
        <taxon>Prorocentrales</taxon>
        <taxon>Prorocentraceae</taxon>
        <taxon>Prorocentrum</taxon>
    </lineage>
</organism>
<keyword evidence="11" id="KW-1185">Reference proteome</keyword>
<comment type="caution">
    <text evidence="10">The sequence shown here is derived from an EMBL/GenBank/DDBJ whole genome shotgun (WGS) entry which is preliminary data.</text>
</comment>
<evidence type="ECO:0000256" key="2">
    <source>
        <dbReference type="ARBA" id="ARBA00006595"/>
    </source>
</evidence>
<feature type="transmembrane region" description="Helical" evidence="9">
    <location>
        <begin position="332"/>
        <end position="357"/>
    </location>
</feature>
<keyword evidence="4 9" id="KW-0812">Transmembrane</keyword>
<keyword evidence="5" id="KW-0029">Amino-acid transport</keyword>
<feature type="transmembrane region" description="Helical" evidence="9">
    <location>
        <begin position="307"/>
        <end position="326"/>
    </location>
</feature>
<evidence type="ECO:0000256" key="8">
    <source>
        <dbReference type="SAM" id="MobiDB-lite"/>
    </source>
</evidence>
<keyword evidence="6 9" id="KW-1133">Transmembrane helix</keyword>
<feature type="transmembrane region" description="Helical" evidence="9">
    <location>
        <begin position="7"/>
        <end position="31"/>
    </location>
</feature>
<dbReference type="InterPro" id="IPR036259">
    <property type="entry name" value="MFS_trans_sf"/>
</dbReference>
<feature type="compositionally biased region" description="Low complexity" evidence="8">
    <location>
        <begin position="472"/>
        <end position="487"/>
    </location>
</feature>
<feature type="transmembrane region" description="Helical" evidence="9">
    <location>
        <begin position="399"/>
        <end position="420"/>
    </location>
</feature>